<keyword evidence="1" id="KW-1185">Reference proteome</keyword>
<reference evidence="2" key="1">
    <citation type="submission" date="2016-11" db="UniProtKB">
        <authorList>
            <consortium name="WormBaseParasite"/>
        </authorList>
    </citation>
    <scope>IDENTIFICATION</scope>
</reference>
<proteinExistence type="predicted"/>
<accession>A0A1I8FP02</accession>
<protein>
    <submittedName>
        <fullName evidence="2">TSP1_spondin domain-containing protein</fullName>
    </submittedName>
</protein>
<organism evidence="1 2">
    <name type="scientific">Macrostomum lignano</name>
    <dbReference type="NCBI Taxonomy" id="282301"/>
    <lineage>
        <taxon>Eukaryota</taxon>
        <taxon>Metazoa</taxon>
        <taxon>Spiralia</taxon>
        <taxon>Lophotrochozoa</taxon>
        <taxon>Platyhelminthes</taxon>
        <taxon>Rhabditophora</taxon>
        <taxon>Macrostomorpha</taxon>
        <taxon>Macrostomida</taxon>
        <taxon>Macrostomidae</taxon>
        <taxon>Macrostomum</taxon>
    </lineage>
</organism>
<name>A0A1I8FP02_9PLAT</name>
<evidence type="ECO:0000313" key="1">
    <source>
        <dbReference type="Proteomes" id="UP000095280"/>
    </source>
</evidence>
<dbReference type="AlphaFoldDB" id="A0A1I8FP02"/>
<dbReference type="WBParaSite" id="maker-unitig_40676-snap-gene-0.2-mRNA-1">
    <property type="protein sequence ID" value="maker-unitig_40676-snap-gene-0.2-mRNA-1"/>
    <property type="gene ID" value="maker-unitig_40676-snap-gene-0.2"/>
</dbReference>
<sequence length="163" mass="18444">CPKSVTRVTCIDDSRRVVTTTSWRLVRVPARERLEKEKKKLPIRGPCKRNGYRQVTFVSYRLRKCKCVRVQRKSNELCLQLPLGAPGDQADSLPLQDTGRGKKVCTDTCGTWSARRLPGGQASQNDQNVGKTILNGLPRCGAVPEELQVQEECQTEKQRCREF</sequence>
<dbReference type="Proteomes" id="UP000095280">
    <property type="component" value="Unplaced"/>
</dbReference>
<evidence type="ECO:0000313" key="2">
    <source>
        <dbReference type="WBParaSite" id="maker-unitig_40676-snap-gene-0.2-mRNA-1"/>
    </source>
</evidence>